<dbReference type="PANTHER" id="PTHR37816">
    <property type="entry name" value="YALI0E33011P"/>
    <property type="match status" value="1"/>
</dbReference>
<sequence>MKKITILGNPGAGKSTLAKIIGEILNIPVYHMDSIFWKPGWEPIDKEGLLQKHDEILTQKEWVIDGNYSVTLPKRLEDADTIIFLNYSTIRCLYGITRRRFQYRNKTRPDIGKDCPERLNLEFIRWTKNYNKNNAPKMYERLSILQGKDIHIFKNRRQLNTFLEALKQTN</sequence>
<dbReference type="InterPro" id="IPR027417">
    <property type="entry name" value="P-loop_NTPase"/>
</dbReference>
<reference evidence="1 2" key="1">
    <citation type="submission" date="2024-05" db="EMBL/GenBank/DDBJ databases">
        <authorList>
            <person name="Haq I."/>
            <person name="Ullah Z."/>
            <person name="Ahmad R."/>
            <person name="Li M."/>
            <person name="Tong Y."/>
        </authorList>
    </citation>
    <scope>NUCLEOTIDE SEQUENCE [LARGE SCALE GENOMIC DNA]</scope>
    <source>
        <strain evidence="1 2">16A2E</strain>
    </source>
</reference>
<dbReference type="Gene3D" id="3.40.50.300">
    <property type="entry name" value="P-loop containing nucleotide triphosphate hydrolases"/>
    <property type="match status" value="1"/>
</dbReference>
<dbReference type="PANTHER" id="PTHR37816:SF3">
    <property type="entry name" value="MODULATES DNA TOPOLOGY"/>
    <property type="match status" value="1"/>
</dbReference>
<dbReference type="InterPro" id="IPR052922">
    <property type="entry name" value="Cytidylate_Kinase-2"/>
</dbReference>
<keyword evidence="2" id="KW-1185">Reference proteome</keyword>
<evidence type="ECO:0000313" key="1">
    <source>
        <dbReference type="EMBL" id="MEN2767790.1"/>
    </source>
</evidence>
<organism evidence="1 2">
    <name type="scientific">Ornithinibacillus xuwenensis</name>
    <dbReference type="NCBI Taxonomy" id="3144668"/>
    <lineage>
        <taxon>Bacteria</taxon>
        <taxon>Bacillati</taxon>
        <taxon>Bacillota</taxon>
        <taxon>Bacilli</taxon>
        <taxon>Bacillales</taxon>
        <taxon>Bacillaceae</taxon>
        <taxon>Ornithinibacillus</taxon>
    </lineage>
</organism>
<dbReference type="RefSeq" id="WP_345825256.1">
    <property type="nucleotide sequence ID" value="NZ_JBDIML010000003.1"/>
</dbReference>
<accession>A0ABU9XHP5</accession>
<proteinExistence type="predicted"/>
<evidence type="ECO:0000313" key="2">
    <source>
        <dbReference type="Proteomes" id="UP001444625"/>
    </source>
</evidence>
<dbReference type="Proteomes" id="UP001444625">
    <property type="component" value="Unassembled WGS sequence"/>
</dbReference>
<gene>
    <name evidence="1" type="ORF">ABC228_11365</name>
</gene>
<protein>
    <submittedName>
        <fullName evidence="1">AAA family ATPase</fullName>
    </submittedName>
</protein>
<dbReference type="SUPFAM" id="SSF52540">
    <property type="entry name" value="P-loop containing nucleoside triphosphate hydrolases"/>
    <property type="match status" value="1"/>
</dbReference>
<name>A0ABU9XHP5_9BACI</name>
<comment type="caution">
    <text evidence="1">The sequence shown here is derived from an EMBL/GenBank/DDBJ whole genome shotgun (WGS) entry which is preliminary data.</text>
</comment>
<dbReference type="EMBL" id="JBDIML010000003">
    <property type="protein sequence ID" value="MEN2767790.1"/>
    <property type="molecule type" value="Genomic_DNA"/>
</dbReference>